<comment type="caution">
    <text evidence="2">The sequence shown here is derived from an EMBL/GenBank/DDBJ whole genome shotgun (WGS) entry which is preliminary data.</text>
</comment>
<name>A0A8J2PND6_9HEXA</name>
<feature type="non-terminal residue" evidence="2">
    <location>
        <position position="283"/>
    </location>
</feature>
<evidence type="ECO:0000313" key="3">
    <source>
        <dbReference type="Proteomes" id="UP000708208"/>
    </source>
</evidence>
<dbReference type="AlphaFoldDB" id="A0A8J2PND6"/>
<sequence length="283" mass="30473">SPERGDGNSNSGGDRRKIRWGGYHRDRPRQSPSPLTISRQTVGGEQRYQGGHVKGRRSDYRFEDDFGSEKNNCSTVVTNNVALQDPTSVMDNFGAFTSNDRPLKGSERKAVCGSVVGPVIGSATIGTCIGNVVGNSTGLIEDCKPLPPQSPFEDNFVIQLAQNQDDRFDSIEFKRGEDVDHFGLTGSNATDVFFPAKFDVDLEVEKEIKRGPVIGSCSSISITPISTVSSSAEATHRSSPSALGGSGKRLESIRSEEERLESSEDGADVGVIAEEDEDEAEPV</sequence>
<feature type="non-terminal residue" evidence="2">
    <location>
        <position position="1"/>
    </location>
</feature>
<feature type="region of interest" description="Disordered" evidence="1">
    <location>
        <begin position="228"/>
        <end position="283"/>
    </location>
</feature>
<feature type="compositionally biased region" description="Acidic residues" evidence="1">
    <location>
        <begin position="263"/>
        <end position="283"/>
    </location>
</feature>
<feature type="region of interest" description="Disordered" evidence="1">
    <location>
        <begin position="1"/>
        <end position="39"/>
    </location>
</feature>
<evidence type="ECO:0000313" key="2">
    <source>
        <dbReference type="EMBL" id="CAG7821095.1"/>
    </source>
</evidence>
<protein>
    <submittedName>
        <fullName evidence="2">Uncharacterized protein</fullName>
    </submittedName>
</protein>
<organism evidence="2 3">
    <name type="scientific">Allacma fusca</name>
    <dbReference type="NCBI Taxonomy" id="39272"/>
    <lineage>
        <taxon>Eukaryota</taxon>
        <taxon>Metazoa</taxon>
        <taxon>Ecdysozoa</taxon>
        <taxon>Arthropoda</taxon>
        <taxon>Hexapoda</taxon>
        <taxon>Collembola</taxon>
        <taxon>Symphypleona</taxon>
        <taxon>Sminthuridae</taxon>
        <taxon>Allacma</taxon>
    </lineage>
</organism>
<dbReference type="Proteomes" id="UP000708208">
    <property type="component" value="Unassembled WGS sequence"/>
</dbReference>
<accession>A0A8J2PND6</accession>
<feature type="compositionally biased region" description="Polar residues" evidence="1">
    <location>
        <begin position="30"/>
        <end position="39"/>
    </location>
</feature>
<keyword evidence="3" id="KW-1185">Reference proteome</keyword>
<reference evidence="2" key="1">
    <citation type="submission" date="2021-06" db="EMBL/GenBank/DDBJ databases">
        <authorList>
            <person name="Hodson N. C."/>
            <person name="Mongue J. A."/>
            <person name="Jaron S. K."/>
        </authorList>
    </citation>
    <scope>NUCLEOTIDE SEQUENCE</scope>
</reference>
<proteinExistence type="predicted"/>
<evidence type="ECO:0000256" key="1">
    <source>
        <dbReference type="SAM" id="MobiDB-lite"/>
    </source>
</evidence>
<feature type="compositionally biased region" description="Basic and acidic residues" evidence="1">
    <location>
        <begin position="248"/>
        <end position="262"/>
    </location>
</feature>
<dbReference type="EMBL" id="CAJVCH010499861">
    <property type="protein sequence ID" value="CAG7821095.1"/>
    <property type="molecule type" value="Genomic_DNA"/>
</dbReference>
<gene>
    <name evidence="2" type="ORF">AFUS01_LOCUS31452</name>
</gene>